<evidence type="ECO:0000256" key="1">
    <source>
        <dbReference type="SAM" id="MobiDB-lite"/>
    </source>
</evidence>
<dbReference type="EMBL" id="FNTD01000004">
    <property type="protein sequence ID" value="SED13111.1"/>
    <property type="molecule type" value="Genomic_DNA"/>
</dbReference>
<gene>
    <name evidence="2" type="ORF">SAMN04490357_3904</name>
</gene>
<dbReference type="RefSeq" id="WP_074992695.1">
    <property type="nucleotide sequence ID" value="NZ_FNTD01000004.1"/>
</dbReference>
<name>A0A1H4Y7J7_9ACTN</name>
<reference evidence="2 3" key="1">
    <citation type="submission" date="2016-10" db="EMBL/GenBank/DDBJ databases">
        <authorList>
            <person name="de Groot N.N."/>
        </authorList>
    </citation>
    <scope>NUCLEOTIDE SEQUENCE [LARGE SCALE GENOMIC DNA]</scope>
    <source>
        <strain evidence="2 3">DSM 40306</strain>
    </source>
</reference>
<sequence length="249" mass="26520">MPHSTSPPDAVPARETPGVPRLLTAAVRLAGALPATRSTLGVVRGRHQSDRQRAGSLRARLAERGVATTELSPLPEPGERGGSYGLPVRAVGLLLHTPGVRPEQAMRAAALWRLPLLTERPEGAAGGEPGGLGGRRSAVIGIHLADRGYELALHRVGLVSLRPDPGPARLILDNEKITVPGGRPLCVTVTGSGLLEVRGDSFGTRRVRRLRFERALGAHRLDLDGIPVREVRAPLRMAAEPGRLHLLYP</sequence>
<dbReference type="Proteomes" id="UP000182375">
    <property type="component" value="Unassembled WGS sequence"/>
</dbReference>
<proteinExistence type="predicted"/>
<accession>A0A1H4Y7J7</accession>
<evidence type="ECO:0000313" key="3">
    <source>
        <dbReference type="Proteomes" id="UP000182375"/>
    </source>
</evidence>
<dbReference type="STRING" id="67331.SAMN04490357_3904"/>
<evidence type="ECO:0000313" key="2">
    <source>
        <dbReference type="EMBL" id="SED13111.1"/>
    </source>
</evidence>
<protein>
    <submittedName>
        <fullName evidence="2">Uncharacterized protein</fullName>
    </submittedName>
</protein>
<organism evidence="2 3">
    <name type="scientific">Streptomyces misionensis</name>
    <dbReference type="NCBI Taxonomy" id="67331"/>
    <lineage>
        <taxon>Bacteria</taxon>
        <taxon>Bacillati</taxon>
        <taxon>Actinomycetota</taxon>
        <taxon>Actinomycetes</taxon>
        <taxon>Kitasatosporales</taxon>
        <taxon>Streptomycetaceae</taxon>
        <taxon>Streptomyces</taxon>
    </lineage>
</organism>
<feature type="region of interest" description="Disordered" evidence="1">
    <location>
        <begin position="41"/>
        <end position="82"/>
    </location>
</feature>
<dbReference type="AlphaFoldDB" id="A0A1H4Y7J7"/>
<dbReference type="GeneID" id="95513028"/>